<sequence length="94" mass="10243">MSPTLLLALKKTTRALVRAHVRLVPSAAAALPIKSPSGTTPQRRGFDLPQKGSYPIAIAPSSANTTGAYYHYKDMPRLGDLDADLLVYIQLYFI</sequence>
<evidence type="ECO:0000313" key="1">
    <source>
        <dbReference type="EnsemblPlants" id="ORUFI11G00620.1"/>
    </source>
</evidence>
<name>A0A0E0R3A1_ORYRU</name>
<reference evidence="1" key="2">
    <citation type="submission" date="2015-06" db="UniProtKB">
        <authorList>
            <consortium name="EnsemblPlants"/>
        </authorList>
    </citation>
    <scope>IDENTIFICATION</scope>
</reference>
<reference evidence="2" key="1">
    <citation type="submission" date="2013-06" db="EMBL/GenBank/DDBJ databases">
        <authorList>
            <person name="Zhao Q."/>
        </authorList>
    </citation>
    <scope>NUCLEOTIDE SEQUENCE</scope>
    <source>
        <strain evidence="2">cv. W1943</strain>
    </source>
</reference>
<dbReference type="Gramene" id="ORUFI11G00620.1">
    <property type="protein sequence ID" value="ORUFI11G00620.1"/>
    <property type="gene ID" value="ORUFI11G00620"/>
</dbReference>
<dbReference type="HOGENOM" id="CLU_165042_0_0_1"/>
<dbReference type="Proteomes" id="UP000008022">
    <property type="component" value="Unassembled WGS sequence"/>
</dbReference>
<accession>A0A0E0R3A1</accession>
<proteinExistence type="predicted"/>
<keyword evidence="2" id="KW-1185">Reference proteome</keyword>
<dbReference type="AlphaFoldDB" id="A0A0E0R3A1"/>
<organism evidence="1 2">
    <name type="scientific">Oryza rufipogon</name>
    <name type="common">Brownbeard rice</name>
    <name type="synonym">Asian wild rice</name>
    <dbReference type="NCBI Taxonomy" id="4529"/>
    <lineage>
        <taxon>Eukaryota</taxon>
        <taxon>Viridiplantae</taxon>
        <taxon>Streptophyta</taxon>
        <taxon>Embryophyta</taxon>
        <taxon>Tracheophyta</taxon>
        <taxon>Spermatophyta</taxon>
        <taxon>Magnoliopsida</taxon>
        <taxon>Liliopsida</taxon>
        <taxon>Poales</taxon>
        <taxon>Poaceae</taxon>
        <taxon>BOP clade</taxon>
        <taxon>Oryzoideae</taxon>
        <taxon>Oryzeae</taxon>
        <taxon>Oryzinae</taxon>
        <taxon>Oryza</taxon>
    </lineage>
</organism>
<evidence type="ECO:0000313" key="2">
    <source>
        <dbReference type="Proteomes" id="UP000008022"/>
    </source>
</evidence>
<protein>
    <submittedName>
        <fullName evidence="1">Uncharacterized protein</fullName>
    </submittedName>
</protein>
<dbReference type="EnsemblPlants" id="ORUFI11G00620.1">
    <property type="protein sequence ID" value="ORUFI11G00620.1"/>
    <property type="gene ID" value="ORUFI11G00620"/>
</dbReference>